<organism evidence="2 3">
    <name type="scientific">Nitrosopumilus adriaticus</name>
    <dbReference type="NCBI Taxonomy" id="1580092"/>
    <lineage>
        <taxon>Archaea</taxon>
        <taxon>Nitrososphaerota</taxon>
        <taxon>Nitrososphaeria</taxon>
        <taxon>Nitrosopumilales</taxon>
        <taxon>Nitrosopumilaceae</taxon>
        <taxon>Nitrosopumilus</taxon>
    </lineage>
</organism>
<dbReference type="GeneID" id="24819869"/>
<dbReference type="Proteomes" id="UP000032408">
    <property type="component" value="Chromosome"/>
</dbReference>
<reference evidence="3" key="1">
    <citation type="submission" date="2015-03" db="EMBL/GenBank/DDBJ databases">
        <title>Characterization of two novel Thaumarchaeota isolated from the Northern Adriatic Sea.</title>
        <authorList>
            <person name="Bayer B."/>
            <person name="Vojvoda J."/>
            <person name="Offre P."/>
            <person name="Srivastava A."/>
            <person name="Elisabeth N."/>
            <person name="Garcia J.A.L."/>
            <person name="Schleper C."/>
            <person name="Herndl G.J."/>
        </authorList>
    </citation>
    <scope>NUCLEOTIDE SEQUENCE [LARGE SCALE GENOMIC DNA]</scope>
    <source>
        <strain evidence="3">NF5</strain>
    </source>
</reference>
<dbReference type="STRING" id="1580092.NADRNF5_0640"/>
<feature type="transmembrane region" description="Helical" evidence="1">
    <location>
        <begin position="6"/>
        <end position="24"/>
    </location>
</feature>
<evidence type="ECO:0000313" key="3">
    <source>
        <dbReference type="Proteomes" id="UP000032408"/>
    </source>
</evidence>
<dbReference type="KEGG" id="nin:NADRNF5_0640"/>
<name>A0A0D5C0U8_9ARCH</name>
<keyword evidence="1" id="KW-0472">Membrane</keyword>
<dbReference type="AlphaFoldDB" id="A0A0D5C0U8"/>
<keyword evidence="3" id="KW-1185">Reference proteome</keyword>
<accession>A0A0D5C0U8</accession>
<gene>
    <name evidence="2" type="ORF">NADRNF5_0640</name>
</gene>
<sequence>MKTKFLIVLVLISVAVISGTLFVMNSNLILHLMYSDQYLLETAMKNEIVQEFVNMYPENKIRYVKVLDQEPAIVFEMIYDQKMAFLAVGSFQNDNLEFMYKCFSYDYRTTFFELNGIQYEKQVRDNPCWEI</sequence>
<dbReference type="HOGENOM" id="CLU_1922681_0_0_2"/>
<keyword evidence="1" id="KW-0812">Transmembrane</keyword>
<protein>
    <submittedName>
        <fullName evidence="2">Uncharacterized protein</fullName>
    </submittedName>
</protein>
<evidence type="ECO:0000313" key="2">
    <source>
        <dbReference type="EMBL" id="AJW70336.1"/>
    </source>
</evidence>
<evidence type="ECO:0000256" key="1">
    <source>
        <dbReference type="SAM" id="Phobius"/>
    </source>
</evidence>
<dbReference type="EMBL" id="CP011070">
    <property type="protein sequence ID" value="AJW70336.1"/>
    <property type="molecule type" value="Genomic_DNA"/>
</dbReference>
<keyword evidence="1" id="KW-1133">Transmembrane helix</keyword>
<dbReference type="RefSeq" id="WP_048115612.1">
    <property type="nucleotide sequence ID" value="NZ_CP011070.1"/>
</dbReference>
<dbReference type="OrthoDB" id="378198at2157"/>
<proteinExistence type="predicted"/>
<reference evidence="2 3" key="2">
    <citation type="journal article" date="2016" name="ISME J.">
        <title>Physiological and genomic characterization of two novel marine thaumarchaeal strains indicates niche differentiation.</title>
        <authorList>
            <person name="Bayer B."/>
            <person name="Vojvoda J."/>
            <person name="Offre P."/>
            <person name="Alves R.J."/>
            <person name="Elisabeth N.H."/>
            <person name="Garcia J.A."/>
            <person name="Volland J.M."/>
            <person name="Srivastava A."/>
            <person name="Schleper C."/>
            <person name="Herndl G.J."/>
        </authorList>
    </citation>
    <scope>NUCLEOTIDE SEQUENCE [LARGE SCALE GENOMIC DNA]</scope>
    <source>
        <strain evidence="2 3">NF5</strain>
    </source>
</reference>